<proteinExistence type="predicted"/>
<dbReference type="AlphaFoldDB" id="A0A5B8VRG6"/>
<dbReference type="SUPFAM" id="SSF56954">
    <property type="entry name" value="Outer membrane efflux proteins (OEP)"/>
    <property type="match status" value="1"/>
</dbReference>
<dbReference type="Proteomes" id="UP000321291">
    <property type="component" value="Chromosome"/>
</dbReference>
<keyword evidence="2" id="KW-1185">Reference proteome</keyword>
<dbReference type="EMBL" id="CP042434">
    <property type="protein sequence ID" value="QEC73863.1"/>
    <property type="molecule type" value="Genomic_DNA"/>
</dbReference>
<dbReference type="Gene3D" id="1.20.1600.10">
    <property type="entry name" value="Outer membrane efflux proteins (OEP)"/>
    <property type="match status" value="1"/>
</dbReference>
<evidence type="ECO:0000313" key="1">
    <source>
        <dbReference type="EMBL" id="QEC73863.1"/>
    </source>
</evidence>
<sequence length="286" mass="32817">MQKALEQTITDQYITSYGNLQQYLLALEIDSFLQNEDQVLQRLTRAATFKQTDYLTFKVALQGQRLAVQKARALYQNDIGTLNYLCGIDDSSWTVLKEPLIADSALTPFENTPYFRGSKLDSIKNSSDAKIIKLNYKPKISIFADGGYQSSLISQAYKNIGTSIGLTLTLPLYDGHQRRLSLLQNKLLENTRKGYTDYYHKQYNQQIIQLTQQLDQYESIINEGARQLIYAQTLVQANKKQLTTGDIRMTDYLLSINNYLNLRSAVIQNQMIRLSILNQLHHIILK</sequence>
<accession>A0A5B8VRG6</accession>
<evidence type="ECO:0008006" key="3">
    <source>
        <dbReference type="Google" id="ProtNLM"/>
    </source>
</evidence>
<organism evidence="1 2">
    <name type="scientific">Arachidicoccus ginsenosidivorans</name>
    <dbReference type="NCBI Taxonomy" id="496057"/>
    <lineage>
        <taxon>Bacteria</taxon>
        <taxon>Pseudomonadati</taxon>
        <taxon>Bacteroidota</taxon>
        <taxon>Chitinophagia</taxon>
        <taxon>Chitinophagales</taxon>
        <taxon>Chitinophagaceae</taxon>
        <taxon>Arachidicoccus</taxon>
    </lineage>
</organism>
<name>A0A5B8VRG6_9BACT</name>
<reference evidence="1 2" key="1">
    <citation type="journal article" date="2017" name="Int. J. Syst. Evol. Microbiol.">
        <title>Arachidicoccus ginsenosidivorans sp. nov., with ginsenoside-converting activity isolated from ginseng cultivating soil.</title>
        <authorList>
            <person name="Siddiqi M.Z."/>
            <person name="Aslam Z."/>
            <person name="Im W.T."/>
        </authorList>
    </citation>
    <scope>NUCLEOTIDE SEQUENCE [LARGE SCALE GENOMIC DNA]</scope>
    <source>
        <strain evidence="1 2">Gsoil 809</strain>
    </source>
</reference>
<evidence type="ECO:0000313" key="2">
    <source>
        <dbReference type="Proteomes" id="UP000321291"/>
    </source>
</evidence>
<protein>
    <recommendedName>
        <fullName evidence="3">TolC family protein</fullName>
    </recommendedName>
</protein>
<dbReference type="KEGG" id="agi:FSB73_21550"/>
<dbReference type="GO" id="GO:0015562">
    <property type="term" value="F:efflux transmembrane transporter activity"/>
    <property type="evidence" value="ECO:0007669"/>
    <property type="project" value="InterPro"/>
</dbReference>
<gene>
    <name evidence="1" type="ORF">FSB73_21550</name>
</gene>